<dbReference type="NCBIfam" id="TIGR00237">
    <property type="entry name" value="xseA"/>
    <property type="match status" value="1"/>
</dbReference>
<evidence type="ECO:0000313" key="9">
    <source>
        <dbReference type="EMBL" id="APW64886.1"/>
    </source>
</evidence>
<dbReference type="GO" id="GO:0009318">
    <property type="term" value="C:exodeoxyribonuclease VII complex"/>
    <property type="evidence" value="ECO:0007669"/>
    <property type="project" value="UniProtKB-UniRule"/>
</dbReference>
<reference evidence="9 10" key="1">
    <citation type="submission" date="2017-01" db="EMBL/GenBank/DDBJ databases">
        <title>Genome sequencing of Arcobacter sp. LPB0137.</title>
        <authorList>
            <person name="Lee G.-W."/>
            <person name="Yi H."/>
        </authorList>
    </citation>
    <scope>NUCLEOTIDE SEQUENCE [LARGE SCALE GENOMIC DNA]</scope>
    <source>
        <strain evidence="9 10">LPB0137</strain>
    </source>
</reference>
<feature type="domain" description="Exonuclease VII large subunit C-terminal" evidence="7">
    <location>
        <begin position="121"/>
        <end position="365"/>
    </location>
</feature>
<evidence type="ECO:0000256" key="3">
    <source>
        <dbReference type="ARBA" id="ARBA00022801"/>
    </source>
</evidence>
<evidence type="ECO:0000259" key="7">
    <source>
        <dbReference type="Pfam" id="PF02601"/>
    </source>
</evidence>
<keyword evidence="3 5" id="KW-0378">Hydrolase</keyword>
<proteinExistence type="inferred from homology"/>
<dbReference type="GO" id="GO:0008855">
    <property type="term" value="F:exodeoxyribonuclease VII activity"/>
    <property type="evidence" value="ECO:0007669"/>
    <property type="project" value="UniProtKB-UniRule"/>
</dbReference>
<dbReference type="EMBL" id="CP019070">
    <property type="protein sequence ID" value="APW64886.1"/>
    <property type="molecule type" value="Genomic_DNA"/>
</dbReference>
<dbReference type="STRING" id="1850254.LPB137_03020"/>
<keyword evidence="1 5" id="KW-0963">Cytoplasm</keyword>
<dbReference type="KEGG" id="alp:LPB137_03020"/>
<dbReference type="RefSeq" id="WP_076084209.1">
    <property type="nucleotide sequence ID" value="NZ_CP019070.1"/>
</dbReference>
<evidence type="ECO:0000259" key="8">
    <source>
        <dbReference type="Pfam" id="PF13742"/>
    </source>
</evidence>
<dbReference type="PANTHER" id="PTHR30008:SF0">
    <property type="entry name" value="EXODEOXYRIBONUCLEASE 7 LARGE SUBUNIT"/>
    <property type="match status" value="1"/>
</dbReference>
<dbReference type="Gene3D" id="2.40.50.1010">
    <property type="match status" value="1"/>
</dbReference>
<comment type="function">
    <text evidence="5">Bidirectionally degrades single-stranded DNA into large acid-insoluble oligonucleotides, which are then degraded further into small acid-soluble oligonucleotides.</text>
</comment>
<comment type="similarity">
    <text evidence="5 6">Belongs to the XseA family.</text>
</comment>
<comment type="subcellular location">
    <subcellularLocation>
        <location evidence="5 6">Cytoplasm</location>
    </subcellularLocation>
</comment>
<dbReference type="OrthoDB" id="9802795at2"/>
<dbReference type="Proteomes" id="UP000186074">
    <property type="component" value="Chromosome"/>
</dbReference>
<protein>
    <recommendedName>
        <fullName evidence="5">Exodeoxyribonuclease 7 large subunit</fullName>
        <ecNumber evidence="5">3.1.11.6</ecNumber>
    </recommendedName>
    <alternativeName>
        <fullName evidence="5">Exodeoxyribonuclease VII large subunit</fullName>
        <shortName evidence="5">Exonuclease VII large subunit</shortName>
    </alternativeName>
</protein>
<comment type="catalytic activity">
    <reaction evidence="5 6">
        <text>Exonucleolytic cleavage in either 5'- to 3'- or 3'- to 5'-direction to yield nucleoside 5'-phosphates.</text>
        <dbReference type="EC" id="3.1.11.6"/>
    </reaction>
</comment>
<comment type="subunit">
    <text evidence="5">Heterooligomer composed of large and small subunits.</text>
</comment>
<evidence type="ECO:0000256" key="4">
    <source>
        <dbReference type="ARBA" id="ARBA00022839"/>
    </source>
</evidence>
<dbReference type="GO" id="GO:0005737">
    <property type="term" value="C:cytoplasm"/>
    <property type="evidence" value="ECO:0007669"/>
    <property type="project" value="UniProtKB-SubCell"/>
</dbReference>
<dbReference type="PANTHER" id="PTHR30008">
    <property type="entry name" value="EXODEOXYRIBONUCLEASE 7 LARGE SUBUNIT"/>
    <property type="match status" value="1"/>
</dbReference>
<evidence type="ECO:0000256" key="2">
    <source>
        <dbReference type="ARBA" id="ARBA00022722"/>
    </source>
</evidence>
<accession>A0A1P8KK48</accession>
<dbReference type="AlphaFoldDB" id="A0A1P8KK48"/>
<dbReference type="GO" id="GO:0006308">
    <property type="term" value="P:DNA catabolic process"/>
    <property type="evidence" value="ECO:0007669"/>
    <property type="project" value="UniProtKB-UniRule"/>
</dbReference>
<evidence type="ECO:0000256" key="6">
    <source>
        <dbReference type="RuleBase" id="RU004355"/>
    </source>
</evidence>
<dbReference type="EC" id="3.1.11.6" evidence="5"/>
<dbReference type="Pfam" id="PF13742">
    <property type="entry name" value="tRNA_anti_2"/>
    <property type="match status" value="1"/>
</dbReference>
<sequence length="417" mass="47191">MNTPINVSTLNTQIKSLLETTFIQVYVEGEVSNLTYHNSGHIYFSIKDQSSTISCVMFRGNTKYLKFQLEVGQKITITGNITVYAPRGNYQLLCNKIEPSGQGALALAYEQLKTKLENKGYFEQTRKRILPKYPKKIVLVTSATGAAIEDMKKVALHRWPLVEFILIPTLVQGEGAAYDISNSIKYADTLNADVIIAGRGGGSIEDLWAFNEEIVANAIYEAKTPIISAVGHEVDYLISDFVADVRAATPSNAIEIALPDINEHRMYLDTLVNDYDNLLKRILFNKEQDVINLKRLFEQNSMENKFKFIESEIKLLKSSFQSNLSQKMTNSRNEIEILRKTFDNSYSQIILKLQNNVDLLKNNYELNHPDKKDKNGFVQISKDNKLISLDNIQIGDIVSLQSPKYIATCVINNLKKQ</sequence>
<evidence type="ECO:0000256" key="5">
    <source>
        <dbReference type="HAMAP-Rule" id="MF_00378"/>
    </source>
</evidence>
<dbReference type="GO" id="GO:0003676">
    <property type="term" value="F:nucleic acid binding"/>
    <property type="evidence" value="ECO:0007669"/>
    <property type="project" value="InterPro"/>
</dbReference>
<keyword evidence="10" id="KW-1185">Reference proteome</keyword>
<dbReference type="CDD" id="cd04489">
    <property type="entry name" value="ExoVII_LU_OBF"/>
    <property type="match status" value="1"/>
</dbReference>
<evidence type="ECO:0000256" key="1">
    <source>
        <dbReference type="ARBA" id="ARBA00022490"/>
    </source>
</evidence>
<dbReference type="InterPro" id="IPR020579">
    <property type="entry name" value="Exonuc_VII_lsu_C"/>
</dbReference>
<evidence type="ECO:0000313" key="10">
    <source>
        <dbReference type="Proteomes" id="UP000186074"/>
    </source>
</evidence>
<name>A0A1P8KK48_9BACT</name>
<gene>
    <name evidence="5" type="primary">xseA</name>
    <name evidence="9" type="ORF">LPB137_03020</name>
</gene>
<feature type="domain" description="OB-fold nucleic acid binding" evidence="8">
    <location>
        <begin position="6"/>
        <end position="98"/>
    </location>
</feature>
<keyword evidence="2 5" id="KW-0540">Nuclease</keyword>
<organism evidence="9 10">
    <name type="scientific">Poseidonibacter parvus</name>
    <dbReference type="NCBI Taxonomy" id="1850254"/>
    <lineage>
        <taxon>Bacteria</taxon>
        <taxon>Pseudomonadati</taxon>
        <taxon>Campylobacterota</taxon>
        <taxon>Epsilonproteobacteria</taxon>
        <taxon>Campylobacterales</taxon>
        <taxon>Arcobacteraceae</taxon>
        <taxon>Poseidonibacter</taxon>
    </lineage>
</organism>
<dbReference type="HAMAP" id="MF_00378">
    <property type="entry name" value="Exonuc_7_L"/>
    <property type="match status" value="1"/>
</dbReference>
<dbReference type="Pfam" id="PF02601">
    <property type="entry name" value="Exonuc_VII_L"/>
    <property type="match status" value="1"/>
</dbReference>
<dbReference type="InterPro" id="IPR025824">
    <property type="entry name" value="OB-fold_nuc-bd_dom"/>
</dbReference>
<keyword evidence="4 5" id="KW-0269">Exonuclease</keyword>
<dbReference type="InterPro" id="IPR003753">
    <property type="entry name" value="Exonuc_VII_L"/>
</dbReference>